<feature type="compositionally biased region" description="Polar residues" evidence="2">
    <location>
        <begin position="82"/>
        <end position="93"/>
    </location>
</feature>
<evidence type="ECO:0000256" key="2">
    <source>
        <dbReference type="SAM" id="MobiDB-lite"/>
    </source>
</evidence>
<dbReference type="SUPFAM" id="SSF57701">
    <property type="entry name" value="Zn2/Cys6 DNA-binding domain"/>
    <property type="match status" value="1"/>
</dbReference>
<gene>
    <name evidence="4" type="ORF">SAPIO_CDS1919</name>
</gene>
<comment type="caution">
    <text evidence="4">The sequence shown here is derived from an EMBL/GenBank/DDBJ whole genome shotgun (WGS) entry which is preliminary data.</text>
</comment>
<dbReference type="VEuPathDB" id="FungiDB:SAPIO_CDS1919"/>
<dbReference type="GO" id="GO:0016831">
    <property type="term" value="F:carboxy-lyase activity"/>
    <property type="evidence" value="ECO:0007669"/>
    <property type="project" value="TreeGrafter"/>
</dbReference>
<protein>
    <recommendedName>
        <fullName evidence="3">Zn(2)-C6 fungal-type domain-containing protein</fullName>
    </recommendedName>
</protein>
<dbReference type="PROSITE" id="PS50048">
    <property type="entry name" value="ZN2_CY6_FUNGAL_2"/>
    <property type="match status" value="1"/>
</dbReference>
<dbReference type="EMBL" id="JOWA01000077">
    <property type="protein sequence ID" value="KEZ45581.1"/>
    <property type="molecule type" value="Genomic_DNA"/>
</dbReference>
<dbReference type="PANTHER" id="PTHR43374:SF5">
    <property type="entry name" value="ZN(II)2CYS6 TRANSCRIPTION FACTOR (EUROFUNG)"/>
    <property type="match status" value="1"/>
</dbReference>
<accession>A0A084GE19</accession>
<name>A0A084GE19_PSEDA</name>
<dbReference type="CDD" id="cd00067">
    <property type="entry name" value="GAL4"/>
    <property type="match status" value="1"/>
</dbReference>
<organism evidence="4 5">
    <name type="scientific">Pseudallescheria apiosperma</name>
    <name type="common">Scedosporium apiospermum</name>
    <dbReference type="NCBI Taxonomy" id="563466"/>
    <lineage>
        <taxon>Eukaryota</taxon>
        <taxon>Fungi</taxon>
        <taxon>Dikarya</taxon>
        <taxon>Ascomycota</taxon>
        <taxon>Pezizomycotina</taxon>
        <taxon>Sordariomycetes</taxon>
        <taxon>Hypocreomycetidae</taxon>
        <taxon>Microascales</taxon>
        <taxon>Microascaceae</taxon>
        <taxon>Scedosporium</taxon>
    </lineage>
</organism>
<dbReference type="CDD" id="cd12148">
    <property type="entry name" value="fungal_TF_MHR"/>
    <property type="match status" value="1"/>
</dbReference>
<dbReference type="RefSeq" id="XP_016645380.1">
    <property type="nucleotide sequence ID" value="XM_016785083.1"/>
</dbReference>
<proteinExistence type="predicted"/>
<dbReference type="GeneID" id="27720991"/>
<dbReference type="InterPro" id="IPR036864">
    <property type="entry name" value="Zn2-C6_fun-type_DNA-bd_sf"/>
</dbReference>
<dbReference type="Proteomes" id="UP000028545">
    <property type="component" value="Unassembled WGS sequence"/>
</dbReference>
<dbReference type="InterPro" id="IPR001138">
    <property type="entry name" value="Zn2Cys6_DnaBD"/>
</dbReference>
<reference evidence="4 5" key="1">
    <citation type="journal article" date="2014" name="Genome Announc.">
        <title>Draft genome sequence of the pathogenic fungus Scedosporium apiospermum.</title>
        <authorList>
            <person name="Vandeputte P."/>
            <person name="Ghamrawi S."/>
            <person name="Rechenmann M."/>
            <person name="Iltis A."/>
            <person name="Giraud S."/>
            <person name="Fleury M."/>
            <person name="Thornton C."/>
            <person name="Delhaes L."/>
            <person name="Meyer W."/>
            <person name="Papon N."/>
            <person name="Bouchara J.P."/>
        </authorList>
    </citation>
    <scope>NUCLEOTIDE SEQUENCE [LARGE SCALE GENOMIC DNA]</scope>
    <source>
        <strain evidence="4 5">IHEM 14462</strain>
    </source>
</reference>
<dbReference type="PANTHER" id="PTHR43374">
    <property type="entry name" value="FLAVIN PRENYLTRANSFERASE"/>
    <property type="match status" value="1"/>
</dbReference>
<evidence type="ECO:0000313" key="5">
    <source>
        <dbReference type="Proteomes" id="UP000028545"/>
    </source>
</evidence>
<dbReference type="KEGG" id="sapo:SAPIO_CDS1919"/>
<keyword evidence="1" id="KW-0539">Nucleus</keyword>
<feature type="region of interest" description="Disordered" evidence="2">
    <location>
        <begin position="82"/>
        <end position="106"/>
    </location>
</feature>
<dbReference type="Pfam" id="PF00172">
    <property type="entry name" value="Zn_clus"/>
    <property type="match status" value="1"/>
</dbReference>
<dbReference type="PROSITE" id="PS00463">
    <property type="entry name" value="ZN2_CY6_FUNGAL_1"/>
    <property type="match status" value="1"/>
</dbReference>
<sequence length="633" mass="70546">MDSSTPLTNGPQSPTSSSSSRIATDGTHGYDTAAVVQLLKTKRKPRTTKSCFPCRYRKVRCDGRVPCSSCIRRDHAALCRTANPSTGQRSSAQIPEKRTSSPASSIEETIAQFGDNLGREAVLRNGQTGQVPDVNNVISRLEQIEERISALKSDLLQHGTTSSDVAHTFLERLDPLNQREPAAAPTADQFGSTYRFPPLSAAMSGNHFVEAATGATIFIGDRSDPPLALGCQKLPASGPLDGLQGPGQDQLTPKTYAFANLWAPETSLEDIGRALPDDSDIIRYWQIYQTYVHPFYPALIDPEHFGTLLFSFLDHRLSGRAERVLPEGTSPSWLGLLFSVLGCGAQFSTDPIKERDLRSKVFVYRTPRGTSVPVDTWSHELREPSKAAWMLIWQDTFISLTYDRPPANTYSHATIPEDYSPGGGQTFANCVLRLCQIALDRASEEMSTTPSEVNTIRNLLRYKQRFNVVMEEAQLFLVDKAQCKTLQDHLERLALHIHVGYLTCRIHRLCLESNDPAADQVTRDSLASEYLSHAIQVVQSFLDMYRLSSIVCRSWAFVHNVASSCIPLRNLTSVSPQVLEELSQQFRPLVQRLVAVLEDEAKQSEWYDSDTNVRQYGPYSRVVKALKQTYEDI</sequence>
<dbReference type="GO" id="GO:0000981">
    <property type="term" value="F:DNA-binding transcription factor activity, RNA polymerase II-specific"/>
    <property type="evidence" value="ECO:0007669"/>
    <property type="project" value="InterPro"/>
</dbReference>
<feature type="domain" description="Zn(2)-C6 fungal-type" evidence="3">
    <location>
        <begin position="50"/>
        <end position="81"/>
    </location>
</feature>
<dbReference type="AlphaFoldDB" id="A0A084GE19"/>
<dbReference type="HOGENOM" id="CLU_014095_3_0_1"/>
<feature type="region of interest" description="Disordered" evidence="2">
    <location>
        <begin position="1"/>
        <end position="26"/>
    </location>
</feature>
<keyword evidence="5" id="KW-1185">Reference proteome</keyword>
<evidence type="ECO:0000259" key="3">
    <source>
        <dbReference type="PROSITE" id="PS50048"/>
    </source>
</evidence>
<dbReference type="GO" id="GO:0008270">
    <property type="term" value="F:zinc ion binding"/>
    <property type="evidence" value="ECO:0007669"/>
    <property type="project" value="InterPro"/>
</dbReference>
<evidence type="ECO:0000313" key="4">
    <source>
        <dbReference type="EMBL" id="KEZ45581.1"/>
    </source>
</evidence>
<feature type="compositionally biased region" description="Polar residues" evidence="2">
    <location>
        <begin position="1"/>
        <end position="15"/>
    </location>
</feature>
<dbReference type="OMA" id="YPFTNLW"/>
<dbReference type="InterPro" id="IPR004507">
    <property type="entry name" value="UbiX-like"/>
</dbReference>
<dbReference type="SMART" id="SM00066">
    <property type="entry name" value="GAL4"/>
    <property type="match status" value="1"/>
</dbReference>
<dbReference type="Gene3D" id="4.10.240.10">
    <property type="entry name" value="Zn(2)-C6 fungal-type DNA-binding domain"/>
    <property type="match status" value="1"/>
</dbReference>
<dbReference type="OrthoDB" id="1747771at2759"/>
<evidence type="ECO:0000256" key="1">
    <source>
        <dbReference type="ARBA" id="ARBA00023242"/>
    </source>
</evidence>